<dbReference type="Proteomes" id="UP000270924">
    <property type="component" value="Unassembled WGS sequence"/>
</dbReference>
<dbReference type="EMBL" id="UYWW01000985">
    <property type="protein sequence ID" value="VDM09720.1"/>
    <property type="molecule type" value="Genomic_DNA"/>
</dbReference>
<accession>A0A3P7DIR4</accession>
<organism evidence="1 2">
    <name type="scientific">Wuchereria bancrofti</name>
    <dbReference type="NCBI Taxonomy" id="6293"/>
    <lineage>
        <taxon>Eukaryota</taxon>
        <taxon>Metazoa</taxon>
        <taxon>Ecdysozoa</taxon>
        <taxon>Nematoda</taxon>
        <taxon>Chromadorea</taxon>
        <taxon>Rhabditida</taxon>
        <taxon>Spirurina</taxon>
        <taxon>Spiruromorpha</taxon>
        <taxon>Filarioidea</taxon>
        <taxon>Onchocercidae</taxon>
        <taxon>Wuchereria</taxon>
    </lineage>
</organism>
<evidence type="ECO:0000313" key="1">
    <source>
        <dbReference type="EMBL" id="VDM09720.1"/>
    </source>
</evidence>
<gene>
    <name evidence="1" type="ORF">WBA_LOCUS3106</name>
</gene>
<proteinExistence type="predicted"/>
<reference evidence="1 2" key="1">
    <citation type="submission" date="2018-11" db="EMBL/GenBank/DDBJ databases">
        <authorList>
            <consortium name="Pathogen Informatics"/>
        </authorList>
    </citation>
    <scope>NUCLEOTIDE SEQUENCE [LARGE SCALE GENOMIC DNA]</scope>
</reference>
<dbReference type="AlphaFoldDB" id="A0A3P7DIR4"/>
<evidence type="ECO:0000313" key="2">
    <source>
        <dbReference type="Proteomes" id="UP000270924"/>
    </source>
</evidence>
<sequence length="89" mass="10322">MVYFSSTYPLLHFNRHLRQHDSHWNDVIRRRDVGNGSILDSENKETVGADEEKNSNKNNISCCESFTDTNGSWRKRLFLNNHGLISQGL</sequence>
<name>A0A3P7DIR4_WUCBA</name>
<dbReference type="InParanoid" id="A0A3P7DIR4"/>
<protein>
    <submittedName>
        <fullName evidence="1">Uncharacterized protein</fullName>
    </submittedName>
</protein>
<keyword evidence="2" id="KW-1185">Reference proteome</keyword>